<dbReference type="Pfam" id="PF00646">
    <property type="entry name" value="F-box"/>
    <property type="match status" value="1"/>
</dbReference>
<dbReference type="InterPro" id="IPR017451">
    <property type="entry name" value="F-box-assoc_interact_dom"/>
</dbReference>
<evidence type="ECO:0000313" key="3">
    <source>
        <dbReference type="Proteomes" id="UP000008311"/>
    </source>
</evidence>
<dbReference type="OMA" id="QWYSIIS"/>
<dbReference type="STRING" id="3988.B9S3S7"/>
<dbReference type="NCBIfam" id="TIGR01640">
    <property type="entry name" value="F_box_assoc_1"/>
    <property type="match status" value="1"/>
</dbReference>
<evidence type="ECO:0000313" key="2">
    <source>
        <dbReference type="EMBL" id="EEF41742.1"/>
    </source>
</evidence>
<proteinExistence type="predicted"/>
<dbReference type="OrthoDB" id="1848451at2759"/>
<dbReference type="InterPro" id="IPR036047">
    <property type="entry name" value="F-box-like_dom_sf"/>
</dbReference>
<dbReference type="EMBL" id="EQ973862">
    <property type="protein sequence ID" value="EEF41742.1"/>
    <property type="molecule type" value="Genomic_DNA"/>
</dbReference>
<dbReference type="SMART" id="SM00256">
    <property type="entry name" value="FBOX"/>
    <property type="match status" value="1"/>
</dbReference>
<protein>
    <recommendedName>
        <fullName evidence="1">F-box domain-containing protein</fullName>
    </recommendedName>
</protein>
<keyword evidence="3" id="KW-1185">Reference proteome</keyword>
<dbReference type="PANTHER" id="PTHR35546">
    <property type="entry name" value="F-BOX PROTEIN INTERACTION DOMAIN PROTEIN-RELATED"/>
    <property type="match status" value="1"/>
</dbReference>
<dbReference type="KEGG" id="rcu:8287144"/>
<name>B9S3S7_RICCO</name>
<sequence length="397" mass="45733">MKRRSTRTSKLAASTVAGIEDLLIEILLRLPVKTLLKFKCVSKQWNSLISSSYFSISHTRLRCTYSTPAALLLNKGSTRFYVIYLNSFTRGNFAHFFEFFKGSQLQILQSCNGLLLCRSSMLKDHNLIGGFVYFVCNPTTKQSKRICYPVSLEQKFKTRYLMSVSLAFDPKMSPHYKIVFIFELRKNKETHVVETYVYSSKNDSWVSRREDVTELCMNLVPPPTLGIGFRDGVYANAAIHWSRYNGRSSSLLCFNVDTFTFKKICFPAELKVRYFGESRGHLYVLAYNDMYHGLDYDVLEIAADYSGWFVMYHVNLLSLRRTFPELGLQFSILSIAPTNNEDLVIVISMLGRVLTYNLSNGKFKSIFNLGHWLPGQSSHTLDYEGYSYQYFECLLCV</sequence>
<dbReference type="SUPFAM" id="SSF81383">
    <property type="entry name" value="F-box domain"/>
    <property type="match status" value="1"/>
</dbReference>
<dbReference type="InterPro" id="IPR055290">
    <property type="entry name" value="At3g26010-like"/>
</dbReference>
<dbReference type="InterPro" id="IPR006527">
    <property type="entry name" value="F-box-assoc_dom_typ1"/>
</dbReference>
<dbReference type="SUPFAM" id="SSF69304">
    <property type="entry name" value="Tricorn protease N-terminal domain"/>
    <property type="match status" value="1"/>
</dbReference>
<dbReference type="AlphaFoldDB" id="B9S3S7"/>
<dbReference type="eggNOG" id="ENOG502S06Q">
    <property type="taxonomic scope" value="Eukaryota"/>
</dbReference>
<accession>B9S3S7</accession>
<evidence type="ECO:0000259" key="1">
    <source>
        <dbReference type="SMART" id="SM00256"/>
    </source>
</evidence>
<dbReference type="CDD" id="cd22157">
    <property type="entry name" value="F-box_AtFBW1-like"/>
    <property type="match status" value="1"/>
</dbReference>
<gene>
    <name evidence="2" type="ORF">RCOM_0829230</name>
</gene>
<dbReference type="Pfam" id="PF07734">
    <property type="entry name" value="FBA_1"/>
    <property type="match status" value="1"/>
</dbReference>
<organism evidence="2 3">
    <name type="scientific">Ricinus communis</name>
    <name type="common">Castor bean</name>
    <dbReference type="NCBI Taxonomy" id="3988"/>
    <lineage>
        <taxon>Eukaryota</taxon>
        <taxon>Viridiplantae</taxon>
        <taxon>Streptophyta</taxon>
        <taxon>Embryophyta</taxon>
        <taxon>Tracheophyta</taxon>
        <taxon>Spermatophyta</taxon>
        <taxon>Magnoliopsida</taxon>
        <taxon>eudicotyledons</taxon>
        <taxon>Gunneridae</taxon>
        <taxon>Pentapetalae</taxon>
        <taxon>rosids</taxon>
        <taxon>fabids</taxon>
        <taxon>Malpighiales</taxon>
        <taxon>Euphorbiaceae</taxon>
        <taxon>Acalyphoideae</taxon>
        <taxon>Acalypheae</taxon>
        <taxon>Ricinus</taxon>
    </lineage>
</organism>
<dbReference type="Proteomes" id="UP000008311">
    <property type="component" value="Unassembled WGS sequence"/>
</dbReference>
<dbReference type="Gene3D" id="1.20.1280.50">
    <property type="match status" value="1"/>
</dbReference>
<dbReference type="InterPro" id="IPR001810">
    <property type="entry name" value="F-box_dom"/>
</dbReference>
<feature type="domain" description="F-box" evidence="1">
    <location>
        <begin position="18"/>
        <end position="58"/>
    </location>
</feature>
<dbReference type="PANTHER" id="PTHR35546:SF130">
    <property type="entry name" value="EXPRESSED PROTEIN"/>
    <property type="match status" value="1"/>
</dbReference>
<reference evidence="3" key="1">
    <citation type="journal article" date="2010" name="Nat. Biotechnol.">
        <title>Draft genome sequence of the oilseed species Ricinus communis.</title>
        <authorList>
            <person name="Chan A.P."/>
            <person name="Crabtree J."/>
            <person name="Zhao Q."/>
            <person name="Lorenzi H."/>
            <person name="Orvis J."/>
            <person name="Puiu D."/>
            <person name="Melake-Berhan A."/>
            <person name="Jones K.M."/>
            <person name="Redman J."/>
            <person name="Chen G."/>
            <person name="Cahoon E.B."/>
            <person name="Gedil M."/>
            <person name="Stanke M."/>
            <person name="Haas B.J."/>
            <person name="Wortman J.R."/>
            <person name="Fraser-Liggett C.M."/>
            <person name="Ravel J."/>
            <person name="Rabinowicz P.D."/>
        </authorList>
    </citation>
    <scope>NUCLEOTIDE SEQUENCE [LARGE SCALE GENOMIC DNA]</scope>
    <source>
        <strain evidence="3">cv. Hale</strain>
    </source>
</reference>
<dbReference type="InParanoid" id="B9S3S7"/>